<organism evidence="1 2">
    <name type="scientific">Ameca splendens</name>
    <dbReference type="NCBI Taxonomy" id="208324"/>
    <lineage>
        <taxon>Eukaryota</taxon>
        <taxon>Metazoa</taxon>
        <taxon>Chordata</taxon>
        <taxon>Craniata</taxon>
        <taxon>Vertebrata</taxon>
        <taxon>Euteleostomi</taxon>
        <taxon>Actinopterygii</taxon>
        <taxon>Neopterygii</taxon>
        <taxon>Teleostei</taxon>
        <taxon>Neoteleostei</taxon>
        <taxon>Acanthomorphata</taxon>
        <taxon>Ovalentaria</taxon>
        <taxon>Atherinomorphae</taxon>
        <taxon>Cyprinodontiformes</taxon>
        <taxon>Goodeidae</taxon>
        <taxon>Ameca</taxon>
    </lineage>
</organism>
<dbReference type="Proteomes" id="UP001469553">
    <property type="component" value="Unassembled WGS sequence"/>
</dbReference>
<name>A0ABV0YDU9_9TELE</name>
<comment type="caution">
    <text evidence="1">The sequence shown here is derived from an EMBL/GenBank/DDBJ whole genome shotgun (WGS) entry which is preliminary data.</text>
</comment>
<evidence type="ECO:0000313" key="1">
    <source>
        <dbReference type="EMBL" id="MEQ2291999.1"/>
    </source>
</evidence>
<keyword evidence="2" id="KW-1185">Reference proteome</keyword>
<proteinExistence type="predicted"/>
<gene>
    <name evidence="1" type="ORF">AMECASPLE_018637</name>
</gene>
<protein>
    <submittedName>
        <fullName evidence="1">Uncharacterized protein</fullName>
    </submittedName>
</protein>
<sequence length="121" mass="13766">MFQTYFFIVCFQESSIQSTACSRTPVFSLLIPRVHRRTHLWFLSVTLLTTPLEPLFGFTHILPPSLTYLSTPQRSTVISVYPWKKRRGSLPTYIAHHNLPISASTISTTDFSPNLLSPTLP</sequence>
<accession>A0ABV0YDU9</accession>
<reference evidence="1 2" key="1">
    <citation type="submission" date="2021-06" db="EMBL/GenBank/DDBJ databases">
        <authorList>
            <person name="Palmer J.M."/>
        </authorList>
    </citation>
    <scope>NUCLEOTIDE SEQUENCE [LARGE SCALE GENOMIC DNA]</scope>
    <source>
        <strain evidence="1 2">AS_MEX2019</strain>
        <tissue evidence="1">Muscle</tissue>
    </source>
</reference>
<dbReference type="EMBL" id="JAHRIP010029674">
    <property type="protein sequence ID" value="MEQ2291999.1"/>
    <property type="molecule type" value="Genomic_DNA"/>
</dbReference>
<evidence type="ECO:0000313" key="2">
    <source>
        <dbReference type="Proteomes" id="UP001469553"/>
    </source>
</evidence>